<name>A0A0P7BPV2_9BACT</name>
<feature type="region of interest" description="Disordered" evidence="5">
    <location>
        <begin position="236"/>
        <end position="276"/>
    </location>
</feature>
<dbReference type="PATRIC" id="fig|1605367.3.peg.1430"/>
<dbReference type="InterPro" id="IPR036909">
    <property type="entry name" value="Cyt_c-like_dom_sf"/>
</dbReference>
<evidence type="ECO:0000256" key="1">
    <source>
        <dbReference type="ARBA" id="ARBA00022617"/>
    </source>
</evidence>
<organism evidence="8 9">
    <name type="scientific">Jiulongibacter sediminis</name>
    <dbReference type="NCBI Taxonomy" id="1605367"/>
    <lineage>
        <taxon>Bacteria</taxon>
        <taxon>Pseudomonadati</taxon>
        <taxon>Bacteroidota</taxon>
        <taxon>Cytophagia</taxon>
        <taxon>Cytophagales</taxon>
        <taxon>Leadbetterellaceae</taxon>
        <taxon>Jiulongibacter</taxon>
    </lineage>
</organism>
<dbReference type="STRING" id="1605367.AFM12_00515"/>
<evidence type="ECO:0000256" key="3">
    <source>
        <dbReference type="ARBA" id="ARBA00023004"/>
    </source>
</evidence>
<proteinExistence type="predicted"/>
<accession>A0A0P7BPV2</accession>
<evidence type="ECO:0000313" key="8">
    <source>
        <dbReference type="EMBL" id="KPM49166.1"/>
    </source>
</evidence>
<dbReference type="PROSITE" id="PS51007">
    <property type="entry name" value="CYTC"/>
    <property type="match status" value="1"/>
</dbReference>
<dbReference type="Gene3D" id="6.10.280.130">
    <property type="match status" value="1"/>
</dbReference>
<evidence type="ECO:0000313" key="9">
    <source>
        <dbReference type="Proteomes" id="UP000050454"/>
    </source>
</evidence>
<feature type="transmembrane region" description="Helical" evidence="6">
    <location>
        <begin position="12"/>
        <end position="35"/>
    </location>
</feature>
<protein>
    <submittedName>
        <fullName evidence="8">Cytochrome oxidase subunit III</fullName>
    </submittedName>
</protein>
<keyword evidence="2 4" id="KW-0479">Metal-binding</keyword>
<evidence type="ECO:0000256" key="5">
    <source>
        <dbReference type="SAM" id="MobiDB-lite"/>
    </source>
</evidence>
<dbReference type="InterPro" id="IPR038414">
    <property type="entry name" value="CcoP_N_sf"/>
</dbReference>
<sequence length="276" mass="30420">MDLNFQNGEELFQFILLGILIFFTLILLIVVLNIFMTLKAVLNEKAGIKTEPFTLNNFWDRFNSLKPMSEEKDILLDHDYDGIKELDNHLPPWWLGMFYGGIVFGVVYLLNYHVWHWSPLQAEEYEIAMAEAAEIKAAGSDVAVSSIDENNVELLTATADLETGELIYTGNCAVCHGAAGEGGVGPNLTDEYWLHGGSISDIYKTIVHGVPEKGMIAWEGTLKPKDIQQVSSFIKTLEGSNPPNGKAPQGEIYTPEEAPATDAAEEAPAEELASVE</sequence>
<dbReference type="GO" id="GO:0020037">
    <property type="term" value="F:heme binding"/>
    <property type="evidence" value="ECO:0007669"/>
    <property type="project" value="InterPro"/>
</dbReference>
<evidence type="ECO:0000256" key="2">
    <source>
        <dbReference type="ARBA" id="ARBA00022723"/>
    </source>
</evidence>
<dbReference type="OrthoDB" id="9811281at2"/>
<keyword evidence="9" id="KW-1185">Reference proteome</keyword>
<dbReference type="GO" id="GO:0046872">
    <property type="term" value="F:metal ion binding"/>
    <property type="evidence" value="ECO:0007669"/>
    <property type="project" value="UniProtKB-KW"/>
</dbReference>
<keyword evidence="6" id="KW-1133">Transmembrane helix</keyword>
<reference evidence="8 9" key="1">
    <citation type="submission" date="2015-07" db="EMBL/GenBank/DDBJ databases">
        <title>The draft genome sequence of Leadbetterella sp. JN14-9.</title>
        <authorList>
            <person name="Liu Y."/>
            <person name="Du J."/>
            <person name="Shao Z."/>
        </authorList>
    </citation>
    <scope>NUCLEOTIDE SEQUENCE [LARGE SCALE GENOMIC DNA]</scope>
    <source>
        <strain evidence="8 9">JN14-9</strain>
    </source>
</reference>
<dbReference type="PANTHER" id="PTHR33751:SF1">
    <property type="entry name" value="CBB3-TYPE CYTOCHROME C OXIDASE SUBUNIT FIXP"/>
    <property type="match status" value="1"/>
</dbReference>
<dbReference type="Gene3D" id="1.10.760.10">
    <property type="entry name" value="Cytochrome c-like domain"/>
    <property type="match status" value="1"/>
</dbReference>
<dbReference type="InterPro" id="IPR009056">
    <property type="entry name" value="Cyt_c-like_dom"/>
</dbReference>
<dbReference type="SUPFAM" id="SSF46626">
    <property type="entry name" value="Cytochrome c"/>
    <property type="match status" value="1"/>
</dbReference>
<dbReference type="Proteomes" id="UP000050454">
    <property type="component" value="Unassembled WGS sequence"/>
</dbReference>
<keyword evidence="1 4" id="KW-0349">Heme</keyword>
<gene>
    <name evidence="8" type="ORF">AFM12_00515</name>
</gene>
<dbReference type="Pfam" id="PF13442">
    <property type="entry name" value="Cytochrome_CBB3"/>
    <property type="match status" value="1"/>
</dbReference>
<dbReference type="Pfam" id="PF14715">
    <property type="entry name" value="FixP_N"/>
    <property type="match status" value="1"/>
</dbReference>
<comment type="caution">
    <text evidence="8">The sequence shown here is derived from an EMBL/GenBank/DDBJ whole genome shotgun (WGS) entry which is preliminary data.</text>
</comment>
<keyword evidence="6" id="KW-0472">Membrane</keyword>
<keyword evidence="6" id="KW-0812">Transmembrane</keyword>
<dbReference type="RefSeq" id="WP_055143097.1">
    <property type="nucleotide sequence ID" value="NZ_JXSZ01000005.1"/>
</dbReference>
<evidence type="ECO:0000256" key="6">
    <source>
        <dbReference type="SAM" id="Phobius"/>
    </source>
</evidence>
<dbReference type="PANTHER" id="PTHR33751">
    <property type="entry name" value="CBB3-TYPE CYTOCHROME C OXIDASE SUBUNIT FIXP"/>
    <property type="match status" value="1"/>
</dbReference>
<dbReference type="InterPro" id="IPR032858">
    <property type="entry name" value="CcoP_N"/>
</dbReference>
<feature type="transmembrane region" description="Helical" evidence="6">
    <location>
        <begin position="93"/>
        <end position="115"/>
    </location>
</feature>
<dbReference type="AlphaFoldDB" id="A0A0P7BPV2"/>
<keyword evidence="3 4" id="KW-0408">Iron</keyword>
<feature type="domain" description="Cytochrome c" evidence="7">
    <location>
        <begin position="159"/>
        <end position="238"/>
    </location>
</feature>
<evidence type="ECO:0000256" key="4">
    <source>
        <dbReference type="PROSITE-ProRule" id="PRU00433"/>
    </source>
</evidence>
<dbReference type="EMBL" id="LGTQ01000005">
    <property type="protein sequence ID" value="KPM49166.1"/>
    <property type="molecule type" value="Genomic_DNA"/>
</dbReference>
<dbReference type="GO" id="GO:0009055">
    <property type="term" value="F:electron transfer activity"/>
    <property type="evidence" value="ECO:0007669"/>
    <property type="project" value="InterPro"/>
</dbReference>
<evidence type="ECO:0000259" key="7">
    <source>
        <dbReference type="PROSITE" id="PS51007"/>
    </source>
</evidence>
<dbReference type="InterPro" id="IPR050597">
    <property type="entry name" value="Cytochrome_c_Oxidase_Subunit"/>
</dbReference>